<keyword evidence="3" id="KW-1185">Reference proteome</keyword>
<dbReference type="EMBL" id="QFGG01000014">
    <property type="protein sequence ID" value="TID40060.1"/>
    <property type="molecule type" value="Genomic_DNA"/>
</dbReference>
<protein>
    <submittedName>
        <fullName evidence="2">Uncharacterized protein</fullName>
    </submittedName>
</protein>
<dbReference type="Proteomes" id="UP000306421">
    <property type="component" value="Unassembled WGS sequence"/>
</dbReference>
<organism evidence="2 4">
    <name type="scientific">Legionella taurinensis</name>
    <dbReference type="NCBI Taxonomy" id="70611"/>
    <lineage>
        <taxon>Bacteria</taxon>
        <taxon>Pseudomonadati</taxon>
        <taxon>Pseudomonadota</taxon>
        <taxon>Gammaproteobacteria</taxon>
        <taxon>Legionellales</taxon>
        <taxon>Legionellaceae</taxon>
        <taxon>Legionella</taxon>
    </lineage>
</organism>
<name>A0AB38N3S6_9GAMM</name>
<evidence type="ECO:0000313" key="3">
    <source>
        <dbReference type="Proteomes" id="UP000251035"/>
    </source>
</evidence>
<dbReference type="AlphaFoldDB" id="A0AB38N3S6"/>
<dbReference type="EMBL" id="QCXM01000013">
    <property type="protein sequence ID" value="PUT46046.1"/>
    <property type="molecule type" value="Genomic_DNA"/>
</dbReference>
<accession>A0AB38N3S6</accession>
<reference evidence="1 3" key="1">
    <citation type="submission" date="2018-04" db="EMBL/GenBank/DDBJ databases">
        <title>Whole genome sequence comparison of clinical and drinking water Legionella pneumophila isolates associated with the Flint Water Crisis.</title>
        <authorList>
            <person name="Garner E."/>
            <person name="Brown C."/>
            <person name="Schwake O."/>
            <person name="Coil D."/>
            <person name="Jospin G."/>
            <person name="Eisen J."/>
            <person name="Edwards M."/>
            <person name="Pruden A."/>
        </authorList>
    </citation>
    <scope>NUCLEOTIDE SEQUENCE [LARGE SCALE GENOMIC DNA]</scope>
    <source>
        <strain evidence="1 3">Genessee03</strain>
    </source>
</reference>
<gene>
    <name evidence="1" type="ORF">DB745_12150</name>
    <name evidence="2" type="ORF">DIZ81_13285</name>
</gene>
<sequence length="78" mass="8634">MDFKLFTILCCLVFSANSFSKNTPCSGKKGGISHCLNNYFVCNDGTISQSKQICPKFLKSNNKNTENSNEQDSTDPDN</sequence>
<dbReference type="Proteomes" id="UP000251035">
    <property type="component" value="Unassembled WGS sequence"/>
</dbReference>
<evidence type="ECO:0000313" key="4">
    <source>
        <dbReference type="Proteomes" id="UP000306421"/>
    </source>
</evidence>
<evidence type="ECO:0000313" key="1">
    <source>
        <dbReference type="EMBL" id="PUT46046.1"/>
    </source>
</evidence>
<reference evidence="2 4" key="2">
    <citation type="submission" date="2018-04" db="EMBL/GenBank/DDBJ databases">
        <title>Whole genome sequence comparison of clinical and drinking water Legionella pneumophila isolates.</title>
        <authorList>
            <person name="Garner E."/>
        </authorList>
    </citation>
    <scope>NUCLEOTIDE SEQUENCE [LARGE SCALE GENOMIC DNA]</scope>
    <source>
        <strain evidence="2 4">WH02</strain>
    </source>
</reference>
<proteinExistence type="predicted"/>
<comment type="caution">
    <text evidence="2">The sequence shown here is derived from an EMBL/GenBank/DDBJ whole genome shotgun (WGS) entry which is preliminary data.</text>
</comment>
<evidence type="ECO:0000313" key="2">
    <source>
        <dbReference type="EMBL" id="TID40060.1"/>
    </source>
</evidence>